<protein>
    <submittedName>
        <fullName evidence="2">Stimulated by retinoic acid protein 8</fullName>
    </submittedName>
</protein>
<feature type="domain" description="STRA8 bHLH" evidence="1">
    <location>
        <begin position="32"/>
        <end position="87"/>
    </location>
</feature>
<sequence length="334" mass="37602">MSYTGVVHSVRQKKKRNAHSGHQLMHGIGLHAWQQANLAELFESLKNVVCPSTQKTPAKWKILDHAKGFLLEKEAYLSKLLELKEIFLQDDEGPKSLEEVREKYRRLYSKSFVCTRKRIHTAHVPDVDKGPGSSEEDFADEGMDAALQPQGSGLSVSSIQEFEGYLFFYRQTLDHLLCTGVLAPDQPVLPVVSEAISGLWKSMPPEQRAEVQQCTLTESCITWLGPADDTPCSSLNSSQLTSLNTSGTSALEEDLIQDAYDVVQRDMDATTVNSPTLLPPRSGDCERLRETYKDITSFIRSHMSEEQELTQDMCLTDDYEELFLRCSESFDEDI</sequence>
<evidence type="ECO:0000313" key="4">
    <source>
        <dbReference type="Proteomes" id="UP000018467"/>
    </source>
</evidence>
<dbReference type="InterPro" id="IPR033537">
    <property type="entry name" value="Stra8"/>
</dbReference>
<dbReference type="InterPro" id="IPR057021">
    <property type="entry name" value="bHLH_STRA8"/>
</dbReference>
<dbReference type="PANTHER" id="PTHR35254:SF1">
    <property type="entry name" value="STIMULATED BY RETINOIC ACID GENE 8 PROTEIN HOMOLOG"/>
    <property type="match status" value="1"/>
</dbReference>
<dbReference type="GO" id="GO:0007283">
    <property type="term" value="P:spermatogenesis"/>
    <property type="evidence" value="ECO:0007669"/>
    <property type="project" value="TreeGrafter"/>
</dbReference>
<dbReference type="GO" id="GO:0005634">
    <property type="term" value="C:nucleus"/>
    <property type="evidence" value="ECO:0007669"/>
    <property type="project" value="TreeGrafter"/>
</dbReference>
<proteinExistence type="evidence at transcript level"/>
<dbReference type="EMBL" id="KU161166">
    <property type="protein sequence ID" value="ANC96762.1"/>
    <property type="molecule type" value="mRNA"/>
</dbReference>
<organism evidence="2">
    <name type="scientific">Astyanax mexicanus</name>
    <name type="common">Blind cave fish</name>
    <name type="synonym">Astyanax fasciatus mexicanus</name>
    <dbReference type="NCBI Taxonomy" id="7994"/>
    <lineage>
        <taxon>Eukaryota</taxon>
        <taxon>Metazoa</taxon>
        <taxon>Chordata</taxon>
        <taxon>Craniata</taxon>
        <taxon>Vertebrata</taxon>
        <taxon>Euteleostomi</taxon>
        <taxon>Actinopterygii</taxon>
        <taxon>Neopterygii</taxon>
        <taxon>Teleostei</taxon>
        <taxon>Ostariophysi</taxon>
        <taxon>Characiformes</taxon>
        <taxon>Characoidei</taxon>
        <taxon>Acestrorhamphidae</taxon>
        <taxon>Acestrorhamphinae</taxon>
        <taxon>Astyanax</taxon>
    </lineage>
</organism>
<keyword evidence="4" id="KW-1185">Reference proteome</keyword>
<dbReference type="GO" id="GO:0090427">
    <property type="term" value="P:activation of meiosis"/>
    <property type="evidence" value="ECO:0007669"/>
    <property type="project" value="TreeGrafter"/>
</dbReference>
<reference evidence="4" key="2">
    <citation type="journal article" date="2014" name="Nat. Commun.">
        <title>The cavefish genome reveals candidate genes for eye loss.</title>
        <authorList>
            <person name="McGaugh S.E."/>
            <person name="Gross J.B."/>
            <person name="Aken B."/>
            <person name="Blin M."/>
            <person name="Borowsky R."/>
            <person name="Chalopin D."/>
            <person name="Hinaux H."/>
            <person name="Jeffery W.R."/>
            <person name="Keene A."/>
            <person name="Ma L."/>
            <person name="Minx P."/>
            <person name="Murphy D."/>
            <person name="O'Quin K.E."/>
            <person name="Retaux S."/>
            <person name="Rohner N."/>
            <person name="Searle S.M."/>
            <person name="Stahl B.A."/>
            <person name="Tabin C."/>
            <person name="Volff J.N."/>
            <person name="Yoshizawa M."/>
            <person name="Warren W.C."/>
        </authorList>
    </citation>
    <scope>NUCLEOTIDE SEQUENCE [LARGE SCALE GENOMIC DNA]</scope>
    <source>
        <strain evidence="4">female</strain>
    </source>
</reference>
<gene>
    <name evidence="2" type="primary">stra8</name>
</gene>
<evidence type="ECO:0000313" key="3">
    <source>
        <dbReference type="Ensembl" id="ENSAMXP00000049802.1"/>
    </source>
</evidence>
<reference evidence="2" key="3">
    <citation type="submission" date="2015-11" db="EMBL/GenBank/DDBJ databases">
        <title>The PhyloFish database: a comprehensive resource to study gene expression after whole genome duplication in fish.</title>
        <authorList>
            <person name="Pasquier J."/>
            <person name="Cabau C."/>
            <person name="Nguyen T."/>
            <person name="Jouanno E."/>
            <person name="Parrinello H."/>
            <person name="Journot L."/>
            <person name="Pontarotti P."/>
            <person name="Klopp C."/>
            <person name="Postlethwait J.H."/>
            <person name="Guiguen Y."/>
            <person name="Bobe J."/>
        </authorList>
    </citation>
    <scope>NUCLEOTIDE SEQUENCE</scope>
</reference>
<name>A0A172MFJ0_ASTMX</name>
<dbReference type="Proteomes" id="UP000018467">
    <property type="component" value="Unassembled WGS sequence"/>
</dbReference>
<reference evidence="3" key="4">
    <citation type="submission" date="2025-05" db="UniProtKB">
        <authorList>
            <consortium name="Ensembl"/>
        </authorList>
    </citation>
    <scope>IDENTIFICATION</scope>
</reference>
<dbReference type="GO" id="GO:0048477">
    <property type="term" value="P:oogenesis"/>
    <property type="evidence" value="ECO:0007669"/>
    <property type="project" value="TreeGrafter"/>
</dbReference>
<evidence type="ECO:0000313" key="2">
    <source>
        <dbReference type="EMBL" id="ANC96762.1"/>
    </source>
</evidence>
<accession>A0A172MFJ0</accession>
<dbReference type="AlphaFoldDB" id="A0A172MFJ0"/>
<dbReference type="Ensembl" id="ENSAMXT00000051012.1">
    <property type="protein sequence ID" value="ENSAMXP00000049802.1"/>
    <property type="gene ID" value="ENSAMXG00000036271.1"/>
</dbReference>
<dbReference type="Bgee" id="ENSAMXG00000036271">
    <property type="expression patterns" value="Expressed in testis and 2 other cell types or tissues"/>
</dbReference>
<dbReference type="STRING" id="7994.ENSAMXP00000049802"/>
<dbReference type="GO" id="GO:0051321">
    <property type="term" value="P:meiotic cell cycle"/>
    <property type="evidence" value="ECO:0007669"/>
    <property type="project" value="InterPro"/>
</dbReference>
<dbReference type="GO" id="GO:0071300">
    <property type="term" value="P:cellular response to retinoic acid"/>
    <property type="evidence" value="ECO:0007669"/>
    <property type="project" value="InterPro"/>
</dbReference>
<reference evidence="4" key="1">
    <citation type="submission" date="2013-03" db="EMBL/GenBank/DDBJ databases">
        <authorList>
            <person name="Jeffery W."/>
            <person name="Warren W."/>
            <person name="Wilson R.K."/>
        </authorList>
    </citation>
    <scope>NUCLEOTIDE SEQUENCE</scope>
    <source>
        <strain evidence="4">female</strain>
    </source>
</reference>
<dbReference type="Pfam" id="PF23175">
    <property type="entry name" value="bHLH_STRA8"/>
    <property type="match status" value="1"/>
</dbReference>
<dbReference type="PANTHER" id="PTHR35254">
    <property type="entry name" value="STIMULATED BY RETINOIC ACID GENE 8 PROTEIN HOMOLOG"/>
    <property type="match status" value="1"/>
</dbReference>
<dbReference type="GeneTree" id="ENSGT00390000017181"/>
<evidence type="ECO:0000259" key="1">
    <source>
        <dbReference type="Pfam" id="PF23175"/>
    </source>
</evidence>